<evidence type="ECO:0000313" key="3">
    <source>
        <dbReference type="EMBL" id="KON31485.1"/>
    </source>
</evidence>
<sequence length="177" mass="18582">MFRGIIISGTGGQGVVAAGELLAEALFRAGYEVVNTRSYGAESRGGSSCSEVIVSDGEIHDLQIEEAEILIAMSAQAYGQFSGRIRAGGLVLVDVDVLQELREGELRGDVELVPVAAGEASKRLGSIIVANMVLLGALAKRAEFLTLDMLKEAVEALMQPSMRGINLRALEAGYASA</sequence>
<keyword evidence="1" id="KW-0560">Oxidoreductase</keyword>
<protein>
    <recommendedName>
        <fullName evidence="2">Pyruvate/ketoisovalerate oxidoreductase catalytic domain-containing protein</fullName>
    </recommendedName>
</protein>
<evidence type="ECO:0000313" key="4">
    <source>
        <dbReference type="Proteomes" id="UP000037210"/>
    </source>
</evidence>
<accession>A0A0M0BT11</accession>
<evidence type="ECO:0000259" key="2">
    <source>
        <dbReference type="Pfam" id="PF01558"/>
    </source>
</evidence>
<evidence type="ECO:0000256" key="1">
    <source>
        <dbReference type="ARBA" id="ARBA00023002"/>
    </source>
</evidence>
<dbReference type="EMBL" id="LFWZ01000004">
    <property type="protein sequence ID" value="KON31485.1"/>
    <property type="molecule type" value="Genomic_DNA"/>
</dbReference>
<dbReference type="InterPro" id="IPR052554">
    <property type="entry name" value="2-oxoglutarate_synth_KorC"/>
</dbReference>
<dbReference type="PANTHER" id="PTHR42730:SF1">
    <property type="entry name" value="2-OXOGLUTARATE SYNTHASE SUBUNIT KORC"/>
    <property type="match status" value="1"/>
</dbReference>
<comment type="caution">
    <text evidence="3">The sequence shown here is derived from an EMBL/GenBank/DDBJ whole genome shotgun (WGS) entry which is preliminary data.</text>
</comment>
<dbReference type="InterPro" id="IPR019752">
    <property type="entry name" value="Pyrv/ketoisovalerate_OxRed_cat"/>
</dbReference>
<feature type="domain" description="Pyruvate/ketoisovalerate oxidoreductase catalytic" evidence="2">
    <location>
        <begin position="11"/>
        <end position="175"/>
    </location>
</feature>
<dbReference type="Pfam" id="PF01558">
    <property type="entry name" value="POR"/>
    <property type="match status" value="1"/>
</dbReference>
<dbReference type="GO" id="GO:0016903">
    <property type="term" value="F:oxidoreductase activity, acting on the aldehyde or oxo group of donors"/>
    <property type="evidence" value="ECO:0007669"/>
    <property type="project" value="InterPro"/>
</dbReference>
<dbReference type="Gene3D" id="3.40.920.10">
    <property type="entry name" value="Pyruvate-ferredoxin oxidoreductase, PFOR, domain III"/>
    <property type="match status" value="1"/>
</dbReference>
<dbReference type="InterPro" id="IPR002869">
    <property type="entry name" value="Pyrv_flavodox_OxRed_cen"/>
</dbReference>
<dbReference type="Proteomes" id="UP000037210">
    <property type="component" value="Unassembled WGS sequence"/>
</dbReference>
<organism evidence="3 4">
    <name type="scientific">miscellaneous Crenarchaeota group-15 archaeon DG-45</name>
    <dbReference type="NCBI Taxonomy" id="1685127"/>
    <lineage>
        <taxon>Archaea</taxon>
        <taxon>Candidatus Bathyarchaeota</taxon>
        <taxon>MCG-15</taxon>
    </lineage>
</organism>
<dbReference type="SUPFAM" id="SSF53323">
    <property type="entry name" value="Pyruvate-ferredoxin oxidoreductase, PFOR, domain III"/>
    <property type="match status" value="1"/>
</dbReference>
<gene>
    <name evidence="3" type="ORF">AC482_00795</name>
</gene>
<reference evidence="3 4" key="1">
    <citation type="submission" date="2015-06" db="EMBL/GenBank/DDBJ databases">
        <title>New insights into the roles of widespread benthic archaea in carbon and nitrogen cycling.</title>
        <authorList>
            <person name="Lazar C.S."/>
            <person name="Baker B.J."/>
            <person name="Seitz K.W."/>
            <person name="Hyde A.S."/>
            <person name="Dick G.J."/>
            <person name="Hinrichs K.-U."/>
            <person name="Teske A.P."/>
        </authorList>
    </citation>
    <scope>NUCLEOTIDE SEQUENCE [LARGE SCALE GENOMIC DNA]</scope>
    <source>
        <strain evidence="3">DG-45</strain>
    </source>
</reference>
<dbReference type="PANTHER" id="PTHR42730">
    <property type="entry name" value="2-OXOGLUTARATE SYNTHASE SUBUNIT KORC"/>
    <property type="match status" value="1"/>
</dbReference>
<proteinExistence type="predicted"/>
<name>A0A0M0BT11_9ARCH</name>
<dbReference type="AlphaFoldDB" id="A0A0M0BT11"/>